<accession>A0A2P2P6E8</accession>
<reference evidence="1" key="1">
    <citation type="submission" date="2018-02" db="EMBL/GenBank/DDBJ databases">
        <title>Rhizophora mucronata_Transcriptome.</title>
        <authorList>
            <person name="Meera S.P."/>
            <person name="Sreeshan A."/>
            <person name="Augustine A."/>
        </authorList>
    </citation>
    <scope>NUCLEOTIDE SEQUENCE</scope>
    <source>
        <tissue evidence="1">Leaf</tissue>
    </source>
</reference>
<evidence type="ECO:0000313" key="1">
    <source>
        <dbReference type="EMBL" id="MBX50328.1"/>
    </source>
</evidence>
<sequence>MWIETLIKDSSTYFHHISRTQKRMSDSMLQQKLVRKTMMTQTLSYKSRSNKEIANKHSTF</sequence>
<protein>
    <submittedName>
        <fullName evidence="1">Uncharacterized protein</fullName>
    </submittedName>
</protein>
<proteinExistence type="predicted"/>
<dbReference type="AlphaFoldDB" id="A0A2P2P6E8"/>
<dbReference type="EMBL" id="GGEC01069844">
    <property type="protein sequence ID" value="MBX50328.1"/>
    <property type="molecule type" value="Transcribed_RNA"/>
</dbReference>
<organism evidence="1">
    <name type="scientific">Rhizophora mucronata</name>
    <name type="common">Asiatic mangrove</name>
    <dbReference type="NCBI Taxonomy" id="61149"/>
    <lineage>
        <taxon>Eukaryota</taxon>
        <taxon>Viridiplantae</taxon>
        <taxon>Streptophyta</taxon>
        <taxon>Embryophyta</taxon>
        <taxon>Tracheophyta</taxon>
        <taxon>Spermatophyta</taxon>
        <taxon>Magnoliopsida</taxon>
        <taxon>eudicotyledons</taxon>
        <taxon>Gunneridae</taxon>
        <taxon>Pentapetalae</taxon>
        <taxon>rosids</taxon>
        <taxon>fabids</taxon>
        <taxon>Malpighiales</taxon>
        <taxon>Rhizophoraceae</taxon>
        <taxon>Rhizophora</taxon>
    </lineage>
</organism>
<name>A0A2P2P6E8_RHIMU</name>